<dbReference type="PATRIC" id="fig|1195236.3.peg.4200"/>
<dbReference type="PANTHER" id="PTHR37829">
    <property type="entry name" value="PHAGE-LIKE ELEMENT PBSX PROTEIN XKDT"/>
    <property type="match status" value="1"/>
</dbReference>
<protein>
    <submittedName>
        <fullName evidence="4">Putative phage Mu protein gp47-like protein</fullName>
    </submittedName>
</protein>
<sequence length="351" mass="38817">MYENLTYEIILQRMLDRIPNGIDKREGSVIFDALAPAAAELVQMYIEADVILNEAFADTASREYLIKRAAERGITPKAASYAVVKGIFNMNVPVGSRFSLGSLNYKVIEKIVESQFKLECETAGTEGNRNFGTLIPINYIDGLSYAEVTEILIPGEDEEETEQLRARYFATLDSQAFGGNITDYKEKVNELQGVGGVKVYPVWNGGGTVKLVVINSEYNKPSEELISDIQTRIDPVQNRGNGAGIAPIGHIVTIEGVGVQTVDIETNISYNTGWTWDDLKGYVEKTIDEYFKELSKSWADNANLIVRISQLETRFLNVAGVLDISNTKINGLEQNLVLDENCIPVRGDVIG</sequence>
<proteinExistence type="inferred from homology"/>
<dbReference type="AlphaFoldDB" id="S0FM68"/>
<evidence type="ECO:0000259" key="3">
    <source>
        <dbReference type="Pfam" id="PF26079"/>
    </source>
</evidence>
<feature type="domain" description="Baseplate J-like central" evidence="2">
    <location>
        <begin position="176"/>
        <end position="255"/>
    </location>
</feature>
<dbReference type="Pfam" id="PF26079">
    <property type="entry name" value="Baseplate_J_C"/>
    <property type="match status" value="1"/>
</dbReference>
<evidence type="ECO:0000256" key="1">
    <source>
        <dbReference type="ARBA" id="ARBA00038087"/>
    </source>
</evidence>
<dbReference type="PANTHER" id="PTHR37829:SF3">
    <property type="entry name" value="PROTEIN JAYE-RELATED"/>
    <property type="match status" value="1"/>
</dbReference>
<dbReference type="EMBL" id="AORV01000058">
    <property type="protein sequence ID" value="EMS70249.1"/>
    <property type="molecule type" value="Genomic_DNA"/>
</dbReference>
<evidence type="ECO:0000259" key="2">
    <source>
        <dbReference type="Pfam" id="PF26078"/>
    </source>
</evidence>
<dbReference type="InterPro" id="IPR052399">
    <property type="entry name" value="Phage_Baseplate_Assmbl_Protein"/>
</dbReference>
<dbReference type="InterPro" id="IPR058530">
    <property type="entry name" value="Baseplate_J-like_C"/>
</dbReference>
<evidence type="ECO:0000313" key="4">
    <source>
        <dbReference type="EMBL" id="EMS70249.1"/>
    </source>
</evidence>
<gene>
    <name evidence="4" type="ORF">CTER_3989</name>
</gene>
<comment type="similarity">
    <text evidence="1">Belongs to the Mu gp47/PBSX XkdT family.</text>
</comment>
<dbReference type="Proteomes" id="UP000014155">
    <property type="component" value="Unassembled WGS sequence"/>
</dbReference>
<comment type="caution">
    <text evidence="4">The sequence shown here is derived from an EMBL/GenBank/DDBJ whole genome shotgun (WGS) entry which is preliminary data.</text>
</comment>
<dbReference type="STRING" id="1195236.CTER_3989"/>
<dbReference type="RefSeq" id="WP_004628845.1">
    <property type="nucleotide sequence ID" value="NZ_AORV01000058.1"/>
</dbReference>
<reference evidence="4 5" key="1">
    <citation type="journal article" date="2013" name="Genome Announc.">
        <title>Draft Genome Sequence of the Cellulolytic, Mesophilic, Anaerobic Bacterium Clostridium termitidis Strain CT1112 (DSM 5398).</title>
        <authorList>
            <person name="Lal S."/>
            <person name="Ramachandran U."/>
            <person name="Zhang X."/>
            <person name="Munir R."/>
            <person name="Sparling R."/>
            <person name="Levin D.B."/>
        </authorList>
    </citation>
    <scope>NUCLEOTIDE SEQUENCE [LARGE SCALE GENOMIC DNA]</scope>
    <source>
        <strain evidence="4 5">CT1112</strain>
    </source>
</reference>
<organism evidence="4 5">
    <name type="scientific">Ruminiclostridium cellobioparum subsp. termitidis CT1112</name>
    <dbReference type="NCBI Taxonomy" id="1195236"/>
    <lineage>
        <taxon>Bacteria</taxon>
        <taxon>Bacillati</taxon>
        <taxon>Bacillota</taxon>
        <taxon>Clostridia</taxon>
        <taxon>Eubacteriales</taxon>
        <taxon>Oscillospiraceae</taxon>
        <taxon>Ruminiclostridium</taxon>
    </lineage>
</organism>
<dbReference type="InterPro" id="IPR058531">
    <property type="entry name" value="Baseplate_J_M"/>
</dbReference>
<evidence type="ECO:0000313" key="5">
    <source>
        <dbReference type="Proteomes" id="UP000014155"/>
    </source>
</evidence>
<accession>S0FM68</accession>
<name>S0FM68_RUMCE</name>
<dbReference type="eggNOG" id="COG3299">
    <property type="taxonomic scope" value="Bacteria"/>
</dbReference>
<dbReference type="Pfam" id="PF26078">
    <property type="entry name" value="Baseplate_J_M"/>
    <property type="match status" value="1"/>
</dbReference>
<keyword evidence="5" id="KW-1185">Reference proteome</keyword>
<feature type="domain" description="Baseplate J-like C-terminal" evidence="3">
    <location>
        <begin position="262"/>
        <end position="349"/>
    </location>
</feature>